<protein>
    <submittedName>
        <fullName evidence="6">ATP-grasp domain-containing protein</fullName>
    </submittedName>
</protein>
<evidence type="ECO:0000256" key="4">
    <source>
        <dbReference type="PROSITE-ProRule" id="PRU00409"/>
    </source>
</evidence>
<keyword evidence="7" id="KW-1185">Reference proteome</keyword>
<dbReference type="Proteomes" id="UP001252270">
    <property type="component" value="Unassembled WGS sequence"/>
</dbReference>
<sequence>MKKILFLGAAPAQLPPIYYALEQCYYVVTCDYLPDNPGHRIAHESYPISTTDRDGVLALARSLSIDGIVAYAADSGAPTAAYVAEKLGLPGNPYDAVCTLTRKDRFRTLLQRLGFKVPRSAAFDSLAAARVWSKRLRLPIYVKPVDAAGSRGITILDSLAGLDAAFMNAQCYSRAKMVVVEESIEKVGCQVDSDAFIVDGKLKFWLWADAHFDPSVAPPNPIANSYPSTIDPRCGERAAAQLQEIISHLGMRNGALNVEFLVDADGEVWFLEVAPRNGGDCIPDVIKHATGVDLVKYTVDAALGMGCQTLGNVTPSGYWSNYIIHPPEQGLLTGIWISEALKKRVVNERLWVKPGMPMKSPIGVLILRFRGAREMQGMLEDMHSHIRVEYSKSVVSVE</sequence>
<dbReference type="InterPro" id="IPR013815">
    <property type="entry name" value="ATP_grasp_subdomain_1"/>
</dbReference>
<dbReference type="PANTHER" id="PTHR43585:SF2">
    <property type="entry name" value="ATP-GRASP ENZYME FSQD"/>
    <property type="match status" value="1"/>
</dbReference>
<keyword evidence="3 4" id="KW-0067">ATP-binding</keyword>
<accession>A0ABU1GIS1</accession>
<evidence type="ECO:0000313" key="6">
    <source>
        <dbReference type="EMBL" id="MDR5891915.1"/>
    </source>
</evidence>
<evidence type="ECO:0000259" key="5">
    <source>
        <dbReference type="PROSITE" id="PS50975"/>
    </source>
</evidence>
<evidence type="ECO:0000256" key="2">
    <source>
        <dbReference type="ARBA" id="ARBA00022741"/>
    </source>
</evidence>
<gene>
    <name evidence="6" type="ORF">QC820_03740</name>
</gene>
<reference evidence="6 7" key="1">
    <citation type="submission" date="2023-04" db="EMBL/GenBank/DDBJ databases">
        <title>A long-awaited taxogenomic arrangement of the family Halomonadaceae.</title>
        <authorList>
            <person name="De La Haba R."/>
            <person name="Chuvochina M."/>
            <person name="Wittouck S."/>
            <person name="Arahal D.R."/>
            <person name="Sanchez-Porro C."/>
            <person name="Hugenholtz P."/>
            <person name="Ventosa A."/>
        </authorList>
    </citation>
    <scope>NUCLEOTIDE SEQUENCE [LARGE SCALE GENOMIC DNA]</scope>
    <source>
        <strain evidence="6 7">DSM 17332</strain>
    </source>
</reference>
<dbReference type="EMBL" id="JARWAL010000002">
    <property type="protein sequence ID" value="MDR5891915.1"/>
    <property type="molecule type" value="Genomic_DNA"/>
</dbReference>
<feature type="domain" description="ATP-grasp" evidence="5">
    <location>
        <begin position="107"/>
        <end position="303"/>
    </location>
</feature>
<keyword evidence="1" id="KW-0436">Ligase</keyword>
<evidence type="ECO:0000256" key="3">
    <source>
        <dbReference type="ARBA" id="ARBA00022840"/>
    </source>
</evidence>
<dbReference type="Gene3D" id="3.30.470.20">
    <property type="entry name" value="ATP-grasp fold, B domain"/>
    <property type="match status" value="1"/>
</dbReference>
<organism evidence="6 7">
    <name type="scientific">Halomonas mongoliensis</name>
    <dbReference type="NCBI Taxonomy" id="321265"/>
    <lineage>
        <taxon>Bacteria</taxon>
        <taxon>Pseudomonadati</taxon>
        <taxon>Pseudomonadota</taxon>
        <taxon>Gammaproteobacteria</taxon>
        <taxon>Oceanospirillales</taxon>
        <taxon>Halomonadaceae</taxon>
        <taxon>Halomonas</taxon>
    </lineage>
</organism>
<dbReference type="InterPro" id="IPR011761">
    <property type="entry name" value="ATP-grasp"/>
</dbReference>
<evidence type="ECO:0000256" key="1">
    <source>
        <dbReference type="ARBA" id="ARBA00022598"/>
    </source>
</evidence>
<dbReference type="PROSITE" id="PS50975">
    <property type="entry name" value="ATP_GRASP"/>
    <property type="match status" value="1"/>
</dbReference>
<dbReference type="Gene3D" id="3.40.50.20">
    <property type="match status" value="1"/>
</dbReference>
<proteinExistence type="predicted"/>
<evidence type="ECO:0000313" key="7">
    <source>
        <dbReference type="Proteomes" id="UP001252270"/>
    </source>
</evidence>
<dbReference type="SUPFAM" id="SSF56059">
    <property type="entry name" value="Glutathione synthetase ATP-binding domain-like"/>
    <property type="match status" value="1"/>
</dbReference>
<comment type="caution">
    <text evidence="6">The sequence shown here is derived from an EMBL/GenBank/DDBJ whole genome shotgun (WGS) entry which is preliminary data.</text>
</comment>
<keyword evidence="2 4" id="KW-0547">Nucleotide-binding</keyword>
<dbReference type="Gene3D" id="3.30.1490.20">
    <property type="entry name" value="ATP-grasp fold, A domain"/>
    <property type="match status" value="1"/>
</dbReference>
<dbReference type="Pfam" id="PF13535">
    <property type="entry name" value="ATP-grasp_4"/>
    <property type="match status" value="1"/>
</dbReference>
<dbReference type="PANTHER" id="PTHR43585">
    <property type="entry name" value="FUMIPYRROLE BIOSYNTHESIS PROTEIN C"/>
    <property type="match status" value="1"/>
</dbReference>
<dbReference type="RefSeq" id="WP_309635823.1">
    <property type="nucleotide sequence ID" value="NZ_JARWAL010000002.1"/>
</dbReference>
<dbReference type="InterPro" id="IPR052032">
    <property type="entry name" value="ATP-dep_AA_Ligase"/>
</dbReference>
<name>A0ABU1GIS1_9GAMM</name>